<sequence>MFVNGREISFVKLYTVRTPHQSNYPNPIRLEVGQMVILGKLDDGPENWRNWRYCYTLDRQSEGWVPEQFIEKKGEHGVITEAYCAHELTVSGGEQVRFFRELNGWGWCQLNSTDEEGWIPMECLTEC</sequence>
<reference evidence="4" key="1">
    <citation type="submission" date="2015-07" db="EMBL/GenBank/DDBJ databases">
        <title>Genome sequencing project for genomic taxonomy and phylogenomics of Bacillus-like bacteria.</title>
        <authorList>
            <person name="Liu B."/>
            <person name="Wang J."/>
            <person name="Zhu Y."/>
            <person name="Liu G."/>
            <person name="Chen Q."/>
            <person name="Chen Z."/>
            <person name="Lan J."/>
            <person name="Che J."/>
            <person name="Ge C."/>
            <person name="Shi H."/>
            <person name="Pan Z."/>
            <person name="Liu X."/>
        </authorList>
    </citation>
    <scope>NUCLEOTIDE SEQUENCE [LARGE SCALE GENOMIC DNA]</scope>
    <source>
        <strain evidence="4">DSM 9887</strain>
    </source>
</reference>
<name>A0A0K9YNW6_9BACL</name>
<protein>
    <submittedName>
        <fullName evidence="3">Variant SH3 domain-containing protein</fullName>
    </submittedName>
</protein>
<proteinExistence type="predicted"/>
<dbReference type="OrthoDB" id="1030757at2"/>
<dbReference type="InterPro" id="IPR014593">
    <property type="entry name" value="UCP034961_SH3_2"/>
</dbReference>
<dbReference type="Pfam" id="PF07653">
    <property type="entry name" value="SH3_2"/>
    <property type="match status" value="1"/>
</dbReference>
<dbReference type="PIRSF" id="PIRSF034961">
    <property type="entry name" value="UCP034961_SH3_2"/>
    <property type="match status" value="1"/>
</dbReference>
<comment type="caution">
    <text evidence="3">The sequence shown here is derived from an EMBL/GenBank/DDBJ whole genome shotgun (WGS) entry which is preliminary data.</text>
</comment>
<evidence type="ECO:0000259" key="2">
    <source>
        <dbReference type="Pfam" id="PF07653"/>
    </source>
</evidence>
<organism evidence="3 4">
    <name type="scientific">Brevibacillus reuszeri</name>
    <dbReference type="NCBI Taxonomy" id="54915"/>
    <lineage>
        <taxon>Bacteria</taxon>
        <taxon>Bacillati</taxon>
        <taxon>Bacillota</taxon>
        <taxon>Bacilli</taxon>
        <taxon>Bacillales</taxon>
        <taxon>Paenibacillaceae</taxon>
        <taxon>Brevibacillus</taxon>
    </lineage>
</organism>
<dbReference type="SUPFAM" id="SSF50044">
    <property type="entry name" value="SH3-domain"/>
    <property type="match status" value="2"/>
</dbReference>
<evidence type="ECO:0000256" key="1">
    <source>
        <dbReference type="ARBA" id="ARBA00022443"/>
    </source>
</evidence>
<dbReference type="InterPro" id="IPR001452">
    <property type="entry name" value="SH3_domain"/>
</dbReference>
<dbReference type="AlphaFoldDB" id="A0A0K9YNW6"/>
<dbReference type="PATRIC" id="fig|54915.3.peg.2072"/>
<feature type="domain" description="SH3" evidence="2">
    <location>
        <begin position="22"/>
        <end position="71"/>
    </location>
</feature>
<evidence type="ECO:0000313" key="4">
    <source>
        <dbReference type="Proteomes" id="UP000036834"/>
    </source>
</evidence>
<gene>
    <name evidence="3" type="ORF">ADS79_15360</name>
</gene>
<dbReference type="STRING" id="54915.ADS79_15360"/>
<dbReference type="EMBL" id="LGIQ01000009">
    <property type="protein sequence ID" value="KNB70337.1"/>
    <property type="molecule type" value="Genomic_DNA"/>
</dbReference>
<keyword evidence="1" id="KW-0728">SH3 domain</keyword>
<dbReference type="Proteomes" id="UP000036834">
    <property type="component" value="Unassembled WGS sequence"/>
</dbReference>
<dbReference type="InterPro" id="IPR036028">
    <property type="entry name" value="SH3-like_dom_sf"/>
</dbReference>
<accession>A0A0K9YNW6</accession>
<evidence type="ECO:0000313" key="3">
    <source>
        <dbReference type="EMBL" id="KNB70337.1"/>
    </source>
</evidence>